<dbReference type="InterPro" id="IPR035919">
    <property type="entry name" value="EAL_sf"/>
</dbReference>
<dbReference type="SUPFAM" id="SSF141868">
    <property type="entry name" value="EAL domain-like"/>
    <property type="match status" value="1"/>
</dbReference>
<keyword evidence="5" id="KW-1185">Reference proteome</keyword>
<dbReference type="GO" id="GO:0071111">
    <property type="term" value="F:cyclic-guanylate-specific phosphodiesterase activity"/>
    <property type="evidence" value="ECO:0007669"/>
    <property type="project" value="InterPro"/>
</dbReference>
<feature type="transmembrane region" description="Helical" evidence="1">
    <location>
        <begin position="81"/>
        <end position="101"/>
    </location>
</feature>
<evidence type="ECO:0000259" key="2">
    <source>
        <dbReference type="PROSITE" id="PS50883"/>
    </source>
</evidence>
<dbReference type="SMART" id="SM00052">
    <property type="entry name" value="EAL"/>
    <property type="match status" value="1"/>
</dbReference>
<name>A0A4R8VZG6_9MICO</name>
<keyword evidence="1" id="KW-0472">Membrane</keyword>
<dbReference type="Pfam" id="PF00563">
    <property type="entry name" value="EAL"/>
    <property type="match status" value="1"/>
</dbReference>
<evidence type="ECO:0000313" key="4">
    <source>
        <dbReference type="EMBL" id="TFB99481.1"/>
    </source>
</evidence>
<dbReference type="Pfam" id="PF00990">
    <property type="entry name" value="GGDEF"/>
    <property type="match status" value="1"/>
</dbReference>
<feature type="transmembrane region" description="Helical" evidence="1">
    <location>
        <begin position="330"/>
        <end position="351"/>
    </location>
</feature>
<dbReference type="AlphaFoldDB" id="A0A4R8VZG6"/>
<dbReference type="Gene3D" id="3.30.70.270">
    <property type="match status" value="1"/>
</dbReference>
<feature type="transmembrane region" description="Helical" evidence="1">
    <location>
        <begin position="151"/>
        <end position="169"/>
    </location>
</feature>
<dbReference type="InterPro" id="IPR050706">
    <property type="entry name" value="Cyclic-di-GMP_PDE-like"/>
</dbReference>
<dbReference type="PROSITE" id="PS50887">
    <property type="entry name" value="GGDEF"/>
    <property type="match status" value="1"/>
</dbReference>
<evidence type="ECO:0000256" key="1">
    <source>
        <dbReference type="SAM" id="Phobius"/>
    </source>
</evidence>
<dbReference type="InterPro" id="IPR000160">
    <property type="entry name" value="GGDEF_dom"/>
</dbReference>
<gene>
    <name evidence="4" type="ORF">E3O32_17080</name>
</gene>
<dbReference type="EMBL" id="SOFM01000052">
    <property type="protein sequence ID" value="TFB99481.1"/>
    <property type="molecule type" value="Genomic_DNA"/>
</dbReference>
<feature type="transmembrane region" description="Helical" evidence="1">
    <location>
        <begin position="113"/>
        <end position="131"/>
    </location>
</feature>
<dbReference type="CDD" id="cd01948">
    <property type="entry name" value="EAL"/>
    <property type="match status" value="1"/>
</dbReference>
<dbReference type="Proteomes" id="UP000297643">
    <property type="component" value="Unassembled WGS sequence"/>
</dbReference>
<dbReference type="InterPro" id="IPR043128">
    <property type="entry name" value="Rev_trsase/Diguanyl_cyclase"/>
</dbReference>
<dbReference type="InterPro" id="IPR001633">
    <property type="entry name" value="EAL_dom"/>
</dbReference>
<dbReference type="SUPFAM" id="SSF55073">
    <property type="entry name" value="Nucleotide cyclase"/>
    <property type="match status" value="1"/>
</dbReference>
<feature type="transmembrane region" description="Helical" evidence="1">
    <location>
        <begin position="300"/>
        <end position="324"/>
    </location>
</feature>
<comment type="caution">
    <text evidence="4">The sequence shown here is derived from an EMBL/GenBank/DDBJ whole genome shotgun (WGS) entry which is preliminary data.</text>
</comment>
<protein>
    <submittedName>
        <fullName evidence="4">EAL domain-containing protein</fullName>
    </submittedName>
</protein>
<feature type="domain" description="GGDEF" evidence="3">
    <location>
        <begin position="388"/>
        <end position="522"/>
    </location>
</feature>
<dbReference type="PANTHER" id="PTHR33121:SF71">
    <property type="entry name" value="OXYGEN SENSOR PROTEIN DOSP"/>
    <property type="match status" value="1"/>
</dbReference>
<organism evidence="4 5">
    <name type="scientific">Cryobacterium mannosilyticum</name>
    <dbReference type="NCBI Taxonomy" id="1259190"/>
    <lineage>
        <taxon>Bacteria</taxon>
        <taxon>Bacillati</taxon>
        <taxon>Actinomycetota</taxon>
        <taxon>Actinomycetes</taxon>
        <taxon>Micrococcales</taxon>
        <taxon>Microbacteriaceae</taxon>
        <taxon>Cryobacterium</taxon>
    </lineage>
</organism>
<evidence type="ECO:0000259" key="3">
    <source>
        <dbReference type="PROSITE" id="PS50887"/>
    </source>
</evidence>
<dbReference type="SMART" id="SM00267">
    <property type="entry name" value="GGDEF"/>
    <property type="match status" value="1"/>
</dbReference>
<dbReference type="CDD" id="cd01949">
    <property type="entry name" value="GGDEF"/>
    <property type="match status" value="1"/>
</dbReference>
<proteinExistence type="predicted"/>
<sequence>MRTMPGLVPARSISTVAHRHPAATLNKRQSGSSMQSNNFARLRGPVLGYFSQSGMWLVWVMSLLVAAYTGALLLHGPGFNLLVDGVLSMLTQSVLLTVCWLAVARGGRGHRELLLTAVAATGVVAANVYALSANSRGEELPFPSPTNPGYLLFYALMTVVIGMLVQRSARGLAWSVLLDSAVGTLGTASVLAALLSPFLDSIGDAKPDATGSIAVAYPLFSLLLALAVGGIAASQSTNADRRWVLLVFGLMIFASTDIVFAIIGDRYVIGTPLDAGWVIGLALVAVWLDSSTRPDAVLGHAAHSAAALALPAVSTIAALGVLVLSSQVPLAPLAIALAAATLGLAALPLISRQMVLRRQLRTDDLTGLPNRRALYTAVAGRLAADRAQPRALMLLDLDRFKEINDSLGHDAGDRLLIQVGSRLASELAPGDFLARLGGDEFAILLNDSDRLEAEAAALRLRTALAAPFTLEGISLQTSGSIGIALYPDQGDDLTGLLRKADMAMYKAKSGHSGHHVYRSADNSHGATRLRTLHELRIALAQDQLVLHYQPKIELGTGTVNGVEALVRWNHPTRGLLFPDQFLAMAEEAGLMHALTQVVMRQALDQAAVWLAAGRSFTVAVNLSASSLVDAELPEWVAAMIESRGLPASALTLEITEEFLMADRDRAREILTRLRASGIRISVDDFGTGYSSLAYLRDLPIDELKLDQSFVFPMADDARAAALVASTIDLAHGLGLRMVAEGVENGVAYDELVRYGCDYAQGYFICRPIPAADLDQWLARREITATTE</sequence>
<feature type="transmembrane region" description="Helical" evidence="1">
    <location>
        <begin position="211"/>
        <end position="231"/>
    </location>
</feature>
<accession>A0A4R8VZG6</accession>
<keyword evidence="1" id="KW-0812">Transmembrane</keyword>
<feature type="domain" description="EAL" evidence="2">
    <location>
        <begin position="528"/>
        <end position="781"/>
    </location>
</feature>
<feature type="transmembrane region" description="Helical" evidence="1">
    <location>
        <begin position="176"/>
        <end position="199"/>
    </location>
</feature>
<dbReference type="PANTHER" id="PTHR33121">
    <property type="entry name" value="CYCLIC DI-GMP PHOSPHODIESTERASE PDEF"/>
    <property type="match status" value="1"/>
</dbReference>
<dbReference type="InterPro" id="IPR029787">
    <property type="entry name" value="Nucleotide_cyclase"/>
</dbReference>
<feature type="transmembrane region" description="Helical" evidence="1">
    <location>
        <begin position="243"/>
        <end position="263"/>
    </location>
</feature>
<dbReference type="PROSITE" id="PS50883">
    <property type="entry name" value="EAL"/>
    <property type="match status" value="1"/>
</dbReference>
<keyword evidence="1" id="KW-1133">Transmembrane helix</keyword>
<feature type="transmembrane region" description="Helical" evidence="1">
    <location>
        <begin position="56"/>
        <end position="75"/>
    </location>
</feature>
<evidence type="ECO:0000313" key="5">
    <source>
        <dbReference type="Proteomes" id="UP000297643"/>
    </source>
</evidence>
<dbReference type="NCBIfam" id="TIGR00254">
    <property type="entry name" value="GGDEF"/>
    <property type="match status" value="1"/>
</dbReference>
<dbReference type="Gene3D" id="3.20.20.450">
    <property type="entry name" value="EAL domain"/>
    <property type="match status" value="1"/>
</dbReference>
<reference evidence="4 5" key="1">
    <citation type="submission" date="2019-03" db="EMBL/GenBank/DDBJ databases">
        <title>Genomics of glacier-inhabiting Cryobacterium strains.</title>
        <authorList>
            <person name="Liu Q."/>
            <person name="Xin Y.-H."/>
        </authorList>
    </citation>
    <scope>NUCLEOTIDE SEQUENCE [LARGE SCALE GENOMIC DNA]</scope>
    <source>
        <strain evidence="4 5">RHLT2-21</strain>
    </source>
</reference>